<keyword evidence="8 15" id="KW-0812">Transmembrane</keyword>
<evidence type="ECO:0000313" key="20">
    <source>
        <dbReference type="EMBL" id="CAD0195366.1"/>
    </source>
</evidence>
<keyword evidence="11 15" id="KW-0406">Ion transport</keyword>
<keyword evidence="21" id="KW-1185">Reference proteome</keyword>
<evidence type="ECO:0000256" key="8">
    <source>
        <dbReference type="ARBA" id="ARBA00022692"/>
    </source>
</evidence>
<accession>A0A9N8PX74</accession>
<evidence type="ECO:0000256" key="2">
    <source>
        <dbReference type="ARBA" id="ARBA00004613"/>
    </source>
</evidence>
<keyword evidence="6 15" id="KW-0894">Sodium channel</keyword>
<keyword evidence="5 15" id="KW-0813">Transport</keyword>
<dbReference type="GO" id="GO:0005272">
    <property type="term" value="F:sodium channel activity"/>
    <property type="evidence" value="ECO:0007669"/>
    <property type="project" value="UniProtKB-KW"/>
</dbReference>
<evidence type="ECO:0000256" key="15">
    <source>
        <dbReference type="RuleBase" id="RU000679"/>
    </source>
</evidence>
<organism evidence="20 21">
    <name type="scientific">Chrysodeixis includens</name>
    <name type="common">Soybean looper</name>
    <name type="synonym">Pseudoplusia includens</name>
    <dbReference type="NCBI Taxonomy" id="689277"/>
    <lineage>
        <taxon>Eukaryota</taxon>
        <taxon>Metazoa</taxon>
        <taxon>Ecdysozoa</taxon>
        <taxon>Arthropoda</taxon>
        <taxon>Hexapoda</taxon>
        <taxon>Insecta</taxon>
        <taxon>Pterygota</taxon>
        <taxon>Neoptera</taxon>
        <taxon>Endopterygota</taxon>
        <taxon>Lepidoptera</taxon>
        <taxon>Glossata</taxon>
        <taxon>Ditrysia</taxon>
        <taxon>Noctuoidea</taxon>
        <taxon>Noctuidae</taxon>
        <taxon>Plusiinae</taxon>
        <taxon>Chrysodeixis</taxon>
    </lineage>
</organism>
<evidence type="ECO:0000256" key="5">
    <source>
        <dbReference type="ARBA" id="ARBA00022448"/>
    </source>
</evidence>
<dbReference type="SUPFAM" id="SSF53474">
    <property type="entry name" value="alpha/beta-Hydrolases"/>
    <property type="match status" value="1"/>
</dbReference>
<evidence type="ECO:0000256" key="17">
    <source>
        <dbReference type="SAM" id="MobiDB-lite"/>
    </source>
</evidence>
<dbReference type="InterPro" id="IPR001873">
    <property type="entry name" value="ENaC"/>
</dbReference>
<keyword evidence="7" id="KW-0964">Secreted</keyword>
<dbReference type="GO" id="GO:0016042">
    <property type="term" value="P:lipid catabolic process"/>
    <property type="evidence" value="ECO:0007669"/>
    <property type="project" value="TreeGrafter"/>
</dbReference>
<evidence type="ECO:0000256" key="7">
    <source>
        <dbReference type="ARBA" id="ARBA00022525"/>
    </source>
</evidence>
<dbReference type="EMBL" id="LR824006">
    <property type="protein sequence ID" value="CAD0195366.1"/>
    <property type="molecule type" value="Genomic_DNA"/>
</dbReference>
<keyword evidence="13 15" id="KW-0739">Sodium transport</keyword>
<comment type="similarity">
    <text evidence="3 15">Belongs to the amiloride-sensitive sodium channel (TC 1.A.6) family.</text>
</comment>
<dbReference type="PANTHER" id="PTHR11610">
    <property type="entry name" value="LIPASE"/>
    <property type="match status" value="1"/>
</dbReference>
<evidence type="ECO:0000256" key="1">
    <source>
        <dbReference type="ARBA" id="ARBA00004141"/>
    </source>
</evidence>
<evidence type="ECO:0000256" key="9">
    <source>
        <dbReference type="ARBA" id="ARBA00022989"/>
    </source>
</evidence>
<dbReference type="GO" id="GO:0016020">
    <property type="term" value="C:membrane"/>
    <property type="evidence" value="ECO:0007669"/>
    <property type="project" value="UniProtKB-SubCell"/>
</dbReference>
<dbReference type="AlphaFoldDB" id="A0A9N8PX74"/>
<comment type="subcellular location">
    <subcellularLocation>
        <location evidence="1">Membrane</location>
        <topology evidence="1">Multi-pass membrane protein</topology>
    </subcellularLocation>
    <subcellularLocation>
        <location evidence="2">Secreted</location>
    </subcellularLocation>
</comment>
<dbReference type="Pfam" id="PF00151">
    <property type="entry name" value="Lipase"/>
    <property type="match status" value="1"/>
</dbReference>
<feature type="region of interest" description="Disordered" evidence="17">
    <location>
        <begin position="444"/>
        <end position="466"/>
    </location>
</feature>
<dbReference type="InterPro" id="IPR013818">
    <property type="entry name" value="Lipase"/>
</dbReference>
<feature type="domain" description="Lipase" evidence="19">
    <location>
        <begin position="98"/>
        <end position="410"/>
    </location>
</feature>
<dbReference type="Proteomes" id="UP001154114">
    <property type="component" value="Chromosome 3"/>
</dbReference>
<dbReference type="PRINTS" id="PR00821">
    <property type="entry name" value="TAGLIPASE"/>
</dbReference>
<dbReference type="PANTHER" id="PTHR11610:SF186">
    <property type="entry name" value="FI22312P1"/>
    <property type="match status" value="1"/>
</dbReference>
<dbReference type="InterPro" id="IPR000734">
    <property type="entry name" value="TAG_lipase"/>
</dbReference>
<feature type="signal peptide" evidence="18">
    <location>
        <begin position="1"/>
        <end position="21"/>
    </location>
</feature>
<evidence type="ECO:0000256" key="18">
    <source>
        <dbReference type="SAM" id="SignalP"/>
    </source>
</evidence>
<dbReference type="GO" id="GO:0005615">
    <property type="term" value="C:extracellular space"/>
    <property type="evidence" value="ECO:0007669"/>
    <property type="project" value="TreeGrafter"/>
</dbReference>
<dbReference type="InterPro" id="IPR033906">
    <property type="entry name" value="Lipase_N"/>
</dbReference>
<feature type="chain" id="PRO_5040345022" description="Lipase domain-containing protein" evidence="18">
    <location>
        <begin position="22"/>
        <end position="870"/>
    </location>
</feature>
<evidence type="ECO:0000256" key="14">
    <source>
        <dbReference type="ARBA" id="ARBA00023303"/>
    </source>
</evidence>
<dbReference type="Gene3D" id="2.60.470.10">
    <property type="entry name" value="Acid-sensing ion channels like domains"/>
    <property type="match status" value="1"/>
</dbReference>
<gene>
    <name evidence="20" type="ORF">CINC_LOCUS9321</name>
</gene>
<reference evidence="20" key="1">
    <citation type="submission" date="2021-12" db="EMBL/GenBank/DDBJ databases">
        <authorList>
            <person name="King R."/>
        </authorList>
    </citation>
    <scope>NUCLEOTIDE SEQUENCE</scope>
</reference>
<name>A0A9N8PX74_CHRIL</name>
<evidence type="ECO:0000256" key="13">
    <source>
        <dbReference type="ARBA" id="ARBA00023201"/>
    </source>
</evidence>
<keyword evidence="9" id="KW-1133">Transmembrane helix</keyword>
<evidence type="ECO:0000256" key="10">
    <source>
        <dbReference type="ARBA" id="ARBA00023053"/>
    </source>
</evidence>
<evidence type="ECO:0000256" key="4">
    <source>
        <dbReference type="ARBA" id="ARBA00010701"/>
    </source>
</evidence>
<keyword evidence="10" id="KW-0915">Sodium</keyword>
<protein>
    <recommendedName>
        <fullName evidence="19">Lipase domain-containing protein</fullName>
    </recommendedName>
</protein>
<keyword evidence="14 15" id="KW-0407">Ion channel</keyword>
<dbReference type="InterPro" id="IPR029058">
    <property type="entry name" value="AB_hydrolase_fold"/>
</dbReference>
<evidence type="ECO:0000256" key="3">
    <source>
        <dbReference type="ARBA" id="ARBA00007193"/>
    </source>
</evidence>
<comment type="similarity">
    <text evidence="4 16">Belongs to the AB hydrolase superfamily. Lipase family.</text>
</comment>
<sequence>MERFCCSVFIISVLFVLNVHESVERIWVTTDELENHINPEDLLEFMNIHQNATTKADYTAPTEAGYAELMDPVTALPVPGSVECFGLGSLSSTIMSLFQMKPDSVNAVNTHFYFSSRNMINRTQVFPGSQFGLDWVDFKANRKTVLIVHGFMSHSNASWVHDMTRAFLAWGDVNVIAVDWSGGGNTWKYWRAVANTRRVGSDVVTFMRQLIATTGARIKDFHFVGHSLGAHIASYASFHLGKVARITGLDPAQPCFRTSDSTERLDATDADFVDIIHTNGRLLSRIGFGFPDPTGHADFYPNGGMKQPGCYNNTKSLWSKLLPFSPTKLQQAICSHGRAYLLFTESLINNNCTFRGHKWDLTYEGVNTSLKAICDRSGSCSEMGIRADGSRGAPPARGPYFVLTTDKEPYCATEWQLLHPQPDLLRDLRKGFLLNRFQNNTTTVPPNTEYADPMGREEPTATSGTTTQQPWYKRWFGLFWLVTLLASSGCLYLMLQPAVERGVDVNFTPDTSYIDWTTTFPAVTLCELHNTKTTQRRFTDLYPEFVEPMNNNLRRYVTDVLFARGYCTGELCAPCGAGVACDVPWRSLIENVHRSCGEMVSECEYNGAVFPCCEYFRAVDSERGPCFSFNSLQRKADLALFVVNRTTGPGVLKFRLLADAEISVHSTEELSTNNLDGKLKNVVHTLSENRADILFSIVEVVNDQLLANTDISVRECRYLHETIDNPFYTYPVYSYGACKLALSTEEAYQHCKCVHPARDLSYKPMYCNYTGINCWHTYENNIKVKAGVDKHAKELCLPSCVESEVTTINFAARWTPEESGEGAAVEVKMVSLPTLRYQRNLLRDNLDLVVFCMFQLLLEESWDCFSAHQF</sequence>
<keyword evidence="18" id="KW-0732">Signal</keyword>
<dbReference type="GO" id="GO:0016298">
    <property type="term" value="F:lipase activity"/>
    <property type="evidence" value="ECO:0007669"/>
    <property type="project" value="InterPro"/>
</dbReference>
<dbReference type="CDD" id="cd00707">
    <property type="entry name" value="Pancreat_lipase_like"/>
    <property type="match status" value="1"/>
</dbReference>
<dbReference type="OrthoDB" id="199913at2759"/>
<evidence type="ECO:0000259" key="19">
    <source>
        <dbReference type="Pfam" id="PF00151"/>
    </source>
</evidence>
<dbReference type="Gene3D" id="3.40.50.1820">
    <property type="entry name" value="alpha/beta hydrolase"/>
    <property type="match status" value="1"/>
</dbReference>
<proteinExistence type="inferred from homology"/>
<evidence type="ECO:0000256" key="16">
    <source>
        <dbReference type="RuleBase" id="RU004262"/>
    </source>
</evidence>
<keyword evidence="12" id="KW-0472">Membrane</keyword>
<evidence type="ECO:0000256" key="11">
    <source>
        <dbReference type="ARBA" id="ARBA00023065"/>
    </source>
</evidence>
<dbReference type="Pfam" id="PF00858">
    <property type="entry name" value="ASC"/>
    <property type="match status" value="1"/>
</dbReference>
<evidence type="ECO:0000313" key="21">
    <source>
        <dbReference type="Proteomes" id="UP001154114"/>
    </source>
</evidence>
<evidence type="ECO:0000256" key="12">
    <source>
        <dbReference type="ARBA" id="ARBA00023136"/>
    </source>
</evidence>
<evidence type="ECO:0000256" key="6">
    <source>
        <dbReference type="ARBA" id="ARBA00022461"/>
    </source>
</evidence>